<gene>
    <name evidence="4" type="ORF">GCM10022286_23240</name>
</gene>
<keyword evidence="5" id="KW-1185">Reference proteome</keyword>
<dbReference type="PANTHER" id="PTHR10996:SF178">
    <property type="entry name" value="2-HYDROXYACID DEHYDROGENASE YGL185C-RELATED"/>
    <property type="match status" value="1"/>
</dbReference>
<reference evidence="4" key="2">
    <citation type="submission" date="2023-12" db="EMBL/GenBank/DDBJ databases">
        <authorList>
            <person name="Sun Q."/>
            <person name="Inoue M."/>
        </authorList>
    </citation>
    <scope>NUCLEOTIDE SEQUENCE</scope>
    <source>
        <strain evidence="4">JCM 17590</strain>
    </source>
</reference>
<dbReference type="InterPro" id="IPR029753">
    <property type="entry name" value="D-isomer_DH_CS"/>
</dbReference>
<keyword evidence="1" id="KW-0560">Oxidoreductase</keyword>
<evidence type="ECO:0000259" key="3">
    <source>
        <dbReference type="Pfam" id="PF02826"/>
    </source>
</evidence>
<evidence type="ECO:0000256" key="1">
    <source>
        <dbReference type="ARBA" id="ARBA00023002"/>
    </source>
</evidence>
<feature type="domain" description="D-isomer specific 2-hydroxyacid dehydrogenase NAD-binding" evidence="3">
    <location>
        <begin position="107"/>
        <end position="281"/>
    </location>
</feature>
<keyword evidence="2" id="KW-0520">NAD</keyword>
<dbReference type="CDD" id="cd12166">
    <property type="entry name" value="2-Hacid_dh_7"/>
    <property type="match status" value="1"/>
</dbReference>
<dbReference type="Proteomes" id="UP001415169">
    <property type="component" value="Unassembled WGS sequence"/>
</dbReference>
<dbReference type="PANTHER" id="PTHR10996">
    <property type="entry name" value="2-HYDROXYACID DEHYDROGENASE-RELATED"/>
    <property type="match status" value="1"/>
</dbReference>
<reference evidence="4" key="1">
    <citation type="journal article" date="2014" name="Int. J. Syst. Evol. Microbiol.">
        <title>Complete genome of a new Firmicutes species belonging to the dominant human colonic microbiota ('Ruminococcus bicirculans') reveals two chromosomes and a selective capacity to utilize plant glucans.</title>
        <authorList>
            <consortium name="NISC Comparative Sequencing Program"/>
            <person name="Wegmann U."/>
            <person name="Louis P."/>
            <person name="Goesmann A."/>
            <person name="Henrissat B."/>
            <person name="Duncan S.H."/>
            <person name="Flint H.J."/>
        </authorList>
    </citation>
    <scope>NUCLEOTIDE SEQUENCE</scope>
    <source>
        <strain evidence="4">JCM 17590</strain>
    </source>
</reference>
<evidence type="ECO:0000256" key="2">
    <source>
        <dbReference type="ARBA" id="ARBA00023027"/>
    </source>
</evidence>
<dbReference type="SUPFAM" id="SSF51735">
    <property type="entry name" value="NAD(P)-binding Rossmann-fold domains"/>
    <property type="match status" value="1"/>
</dbReference>
<evidence type="ECO:0000313" key="5">
    <source>
        <dbReference type="Proteomes" id="UP001415169"/>
    </source>
</evidence>
<evidence type="ECO:0000313" key="4">
    <source>
        <dbReference type="EMBL" id="GAA4163149.1"/>
    </source>
</evidence>
<dbReference type="Gene3D" id="3.40.50.720">
    <property type="entry name" value="NAD(P)-binding Rossmann-like Domain"/>
    <property type="match status" value="2"/>
</dbReference>
<accession>A0ABP7ZLK7</accession>
<dbReference type="InterPro" id="IPR006140">
    <property type="entry name" value="D-isomer_DH_NAD-bd"/>
</dbReference>
<dbReference type="Pfam" id="PF02826">
    <property type="entry name" value="2-Hacid_dh_C"/>
    <property type="match status" value="1"/>
</dbReference>
<comment type="caution">
    <text evidence="4">The sequence shown here is derived from an EMBL/GenBank/DDBJ whole genome shotgun (WGS) entry which is preliminary data.</text>
</comment>
<dbReference type="InterPro" id="IPR036291">
    <property type="entry name" value="NAD(P)-bd_dom_sf"/>
</dbReference>
<sequence>MPDRFVVSLPDDRLTAHLEALADPVPDNVDFVEWHLDGPAPADRIDIAVLPYMSVDSGRLQWLSSAHIELVQSQSIGYDGIEAALPPGLVYANASSVHETATAELALALMLASQRGIDDFVRGAERGEWRAGRHPSLADRAVLILGYGGVGKAVEARLAGFEVGRVIRVASRAREDAAGHGPVHVHGIDELPELLPQVDIVVIGTPLNDSTRGLVGVAELAALPDDALVVNVARGPVLDTAAVLAEAGRLRFALDVTDPEPLPADHPLWRAPGVLISPHVGGNASAMEPRMARLLRRQLGHLLAGEEPENVVLRS</sequence>
<dbReference type="InterPro" id="IPR050223">
    <property type="entry name" value="D-isomer_2-hydroxyacid_DH"/>
</dbReference>
<dbReference type="RefSeq" id="WP_344791950.1">
    <property type="nucleotide sequence ID" value="NZ_BAABBV010000001.1"/>
</dbReference>
<name>A0ABP7ZLK7_9MICO</name>
<dbReference type="EMBL" id="BAABBV010000001">
    <property type="protein sequence ID" value="GAA4163149.1"/>
    <property type="molecule type" value="Genomic_DNA"/>
</dbReference>
<protein>
    <submittedName>
        <fullName evidence="4">2-hydroxyacid dehydrogenase</fullName>
    </submittedName>
</protein>
<proteinExistence type="predicted"/>
<dbReference type="SUPFAM" id="SSF52283">
    <property type="entry name" value="Formate/glycerate dehydrogenase catalytic domain-like"/>
    <property type="match status" value="1"/>
</dbReference>
<organism evidence="4 5">
    <name type="scientific">Gryllotalpicola daejeonensis</name>
    <dbReference type="NCBI Taxonomy" id="993087"/>
    <lineage>
        <taxon>Bacteria</taxon>
        <taxon>Bacillati</taxon>
        <taxon>Actinomycetota</taxon>
        <taxon>Actinomycetes</taxon>
        <taxon>Micrococcales</taxon>
        <taxon>Microbacteriaceae</taxon>
        <taxon>Gryllotalpicola</taxon>
    </lineage>
</organism>
<dbReference type="PROSITE" id="PS00671">
    <property type="entry name" value="D_2_HYDROXYACID_DH_3"/>
    <property type="match status" value="1"/>
</dbReference>